<keyword evidence="3" id="KW-1185">Reference proteome</keyword>
<dbReference type="CDD" id="cd00077">
    <property type="entry name" value="HDc"/>
    <property type="match status" value="1"/>
</dbReference>
<dbReference type="Pfam" id="PF13487">
    <property type="entry name" value="HD_5"/>
    <property type="match status" value="1"/>
</dbReference>
<name>A0ABZ0J4C8_9BURK</name>
<dbReference type="SUPFAM" id="SSF109604">
    <property type="entry name" value="HD-domain/PDEase-like"/>
    <property type="match status" value="1"/>
</dbReference>
<reference evidence="2 3" key="1">
    <citation type="submission" date="2023-03" db="EMBL/GenBank/DDBJ databases">
        <title>Diaphorobacter basophil sp. nov., isolated from a sewage-treatment plant.</title>
        <authorList>
            <person name="Yang K."/>
        </authorList>
    </citation>
    <scope>NUCLEOTIDE SEQUENCE [LARGE SCALE GENOMIC DNA]</scope>
    <source>
        <strain evidence="2 3">Y-1</strain>
    </source>
</reference>
<dbReference type="EMBL" id="CP136921">
    <property type="protein sequence ID" value="WOO33117.1"/>
    <property type="molecule type" value="Genomic_DNA"/>
</dbReference>
<accession>A0ABZ0J4C8</accession>
<dbReference type="Proteomes" id="UP001303211">
    <property type="component" value="Chromosome"/>
</dbReference>
<gene>
    <name evidence="2" type="ORF">P4826_03205</name>
</gene>
<evidence type="ECO:0000313" key="3">
    <source>
        <dbReference type="Proteomes" id="UP001303211"/>
    </source>
</evidence>
<evidence type="ECO:0000259" key="1">
    <source>
        <dbReference type="PROSITE" id="PS51832"/>
    </source>
</evidence>
<feature type="domain" description="HD-GYP" evidence="1">
    <location>
        <begin position="125"/>
        <end position="321"/>
    </location>
</feature>
<dbReference type="PANTHER" id="PTHR43155">
    <property type="entry name" value="CYCLIC DI-GMP PHOSPHODIESTERASE PA4108-RELATED"/>
    <property type="match status" value="1"/>
</dbReference>
<dbReference type="PROSITE" id="PS51832">
    <property type="entry name" value="HD_GYP"/>
    <property type="match status" value="1"/>
</dbReference>
<dbReference type="InterPro" id="IPR003607">
    <property type="entry name" value="HD/PDEase_dom"/>
</dbReference>
<protein>
    <submittedName>
        <fullName evidence="2">HD domain-containing phosphohydrolase</fullName>
    </submittedName>
</protein>
<organism evidence="2 3">
    <name type="scientific">Diaphorobacter limosus</name>
    <dbReference type="NCBI Taxonomy" id="3036128"/>
    <lineage>
        <taxon>Bacteria</taxon>
        <taxon>Pseudomonadati</taxon>
        <taxon>Pseudomonadota</taxon>
        <taxon>Betaproteobacteria</taxon>
        <taxon>Burkholderiales</taxon>
        <taxon>Comamonadaceae</taxon>
        <taxon>Diaphorobacter</taxon>
    </lineage>
</organism>
<sequence length="452" mass="49785">MNVFETSLAASIADDANAPGDNRHYLRALTDMADRGGVLTHDAIYTDRGVKLVDKGTRVDSELYDRLVKHKLRGPIEDHLSVENMVSVQSLLQVARTQCEGDTLVYLLVHTLPDMTESKLLAPVRAMPLPPALAFKLTVMREQHPLLFAHSVRMMLVAVYLGIKSGLSERECTPLAAAALLHDLGVLHMDPAWHDPANKITGAGRKQLLAHPVTAMLIIREQNIYPRSVEQAVLEHHECMDGSGYPRRLRGEQISRLGQLLLTAEVVAAFFEKYASEGAAQRLALTLKLNHRKFPADLVAYLLPLLQIRAVQGDVPASQDDVQRCITLLTGAFEDWQRCRVILQPVAGQPSPEPACALVEQRLAALQRSLFESGSHPRQLAEMLPHLQGDAQGLAELALLGQEALWQLQRIIDTTHSHWPQLSASEDAGDIAVVQWRAACTARLVQAPATQA</sequence>
<dbReference type="InterPro" id="IPR037522">
    <property type="entry name" value="HD_GYP_dom"/>
</dbReference>
<proteinExistence type="predicted"/>
<dbReference type="Gene3D" id="1.10.3210.10">
    <property type="entry name" value="Hypothetical protein af1432"/>
    <property type="match status" value="1"/>
</dbReference>
<dbReference type="PANTHER" id="PTHR43155:SF2">
    <property type="entry name" value="CYCLIC DI-GMP PHOSPHODIESTERASE PA4108"/>
    <property type="match status" value="1"/>
</dbReference>
<dbReference type="RefSeq" id="WP_317702519.1">
    <property type="nucleotide sequence ID" value="NZ_CP136921.1"/>
</dbReference>
<evidence type="ECO:0000313" key="2">
    <source>
        <dbReference type="EMBL" id="WOO33117.1"/>
    </source>
</evidence>